<dbReference type="InterPro" id="IPR014048">
    <property type="entry name" value="MethylDNA_cys_MeTrfase_DNA-bd"/>
</dbReference>
<dbReference type="InterPro" id="IPR001497">
    <property type="entry name" value="MethylDNA_cys_MeTrfase_AS"/>
</dbReference>
<keyword evidence="6" id="KW-0227">DNA damage</keyword>
<comment type="catalytic activity">
    <reaction evidence="1">
        <text>a 4-O-methyl-thymidine in DNA + L-cysteinyl-[protein] = a thymidine in DNA + S-methyl-L-cysteinyl-[protein]</text>
        <dbReference type="Rhea" id="RHEA:53428"/>
        <dbReference type="Rhea" id="RHEA-COMP:10131"/>
        <dbReference type="Rhea" id="RHEA-COMP:10132"/>
        <dbReference type="Rhea" id="RHEA-COMP:13555"/>
        <dbReference type="Rhea" id="RHEA-COMP:13556"/>
        <dbReference type="ChEBI" id="CHEBI:29950"/>
        <dbReference type="ChEBI" id="CHEBI:82612"/>
        <dbReference type="ChEBI" id="CHEBI:137386"/>
        <dbReference type="ChEBI" id="CHEBI:137387"/>
        <dbReference type="EC" id="2.1.1.63"/>
    </reaction>
</comment>
<dbReference type="SUPFAM" id="SSF46767">
    <property type="entry name" value="Methylated DNA-protein cysteine methyltransferase, C-terminal domain"/>
    <property type="match status" value="1"/>
</dbReference>
<dbReference type="CDD" id="cd06445">
    <property type="entry name" value="ATase"/>
    <property type="match status" value="1"/>
</dbReference>
<dbReference type="FunFam" id="1.10.10.10:FF:000214">
    <property type="entry name" value="Methylated-DNA--protein-cysteine methyltransferase"/>
    <property type="match status" value="1"/>
</dbReference>
<dbReference type="EMBL" id="LC066396">
    <property type="protein sequence ID" value="BAT31000.1"/>
    <property type="molecule type" value="Genomic_DNA"/>
</dbReference>
<dbReference type="GO" id="GO:0003700">
    <property type="term" value="F:DNA-binding transcription factor activity"/>
    <property type="evidence" value="ECO:0007669"/>
    <property type="project" value="InterPro"/>
</dbReference>
<keyword evidence="9" id="KW-0234">DNA repair</keyword>
<feature type="domain" description="HTH araC/xylS-type" evidence="11">
    <location>
        <begin position="44"/>
        <end position="141"/>
    </location>
</feature>
<dbReference type="SUPFAM" id="SSF46689">
    <property type="entry name" value="Homeodomain-like"/>
    <property type="match status" value="1"/>
</dbReference>
<comment type="catalytic activity">
    <reaction evidence="10">
        <text>a 6-O-methyl-2'-deoxyguanosine in DNA + L-cysteinyl-[protein] = S-methyl-L-cysteinyl-[protein] + a 2'-deoxyguanosine in DNA</text>
        <dbReference type="Rhea" id="RHEA:24000"/>
        <dbReference type="Rhea" id="RHEA-COMP:10131"/>
        <dbReference type="Rhea" id="RHEA-COMP:10132"/>
        <dbReference type="Rhea" id="RHEA-COMP:11367"/>
        <dbReference type="Rhea" id="RHEA-COMP:11368"/>
        <dbReference type="ChEBI" id="CHEBI:29950"/>
        <dbReference type="ChEBI" id="CHEBI:82612"/>
        <dbReference type="ChEBI" id="CHEBI:85445"/>
        <dbReference type="ChEBI" id="CHEBI:85448"/>
        <dbReference type="EC" id="2.1.1.63"/>
    </reaction>
</comment>
<dbReference type="InterPro" id="IPR036631">
    <property type="entry name" value="MGMT_N_sf"/>
</dbReference>
<dbReference type="EC" id="2.1.1.63" evidence="3"/>
<dbReference type="GO" id="GO:0006281">
    <property type="term" value="P:DNA repair"/>
    <property type="evidence" value="ECO:0007669"/>
    <property type="project" value="UniProtKB-KW"/>
</dbReference>
<dbReference type="PANTHER" id="PTHR10815:SF13">
    <property type="entry name" value="METHYLATED-DNA--PROTEIN-CYSTEINE METHYLTRANSFERASE"/>
    <property type="match status" value="1"/>
</dbReference>
<evidence type="ECO:0000256" key="5">
    <source>
        <dbReference type="ARBA" id="ARBA00022679"/>
    </source>
</evidence>
<evidence type="ECO:0000256" key="3">
    <source>
        <dbReference type="ARBA" id="ARBA00011918"/>
    </source>
</evidence>
<dbReference type="SUPFAM" id="SSF53155">
    <property type="entry name" value="Methylated DNA-protein cysteine methyltransferase domain"/>
    <property type="match status" value="1"/>
</dbReference>
<protein>
    <recommendedName>
        <fullName evidence="3">methylated-DNA--[protein]-cysteine S-methyltransferase</fullName>
        <ecNumber evidence="3">2.1.1.63</ecNumber>
    </recommendedName>
</protein>
<reference evidence="12" key="1">
    <citation type="journal article" date="2015" name="Proc. Natl. Acad. Sci. U.S.A.">
        <title>Bacterial clade with the ribosomal RNA operon on a small plasmid rather than the chromosome.</title>
        <authorList>
            <person name="Anda M."/>
            <person name="Ohtsubo Y."/>
            <person name="Okubo T."/>
            <person name="Sugawara M."/>
            <person name="Nagata Y."/>
            <person name="Tsuda M."/>
            <person name="Minamisawa K."/>
            <person name="Mitsui H."/>
        </authorList>
    </citation>
    <scope>NUCLEOTIDE SEQUENCE</scope>
    <source>
        <strain evidence="12">DSM 15513</strain>
    </source>
</reference>
<evidence type="ECO:0000256" key="10">
    <source>
        <dbReference type="ARBA" id="ARBA00049348"/>
    </source>
</evidence>
<dbReference type="PROSITE" id="PS00374">
    <property type="entry name" value="MGMT"/>
    <property type="match status" value="1"/>
</dbReference>
<dbReference type="AlphaFoldDB" id="A0A0P0Z9J1"/>
<keyword evidence="8" id="KW-0804">Transcription</keyword>
<dbReference type="PANTHER" id="PTHR10815">
    <property type="entry name" value="METHYLATED-DNA--PROTEIN-CYSTEINE METHYLTRANSFERASE"/>
    <property type="match status" value="1"/>
</dbReference>
<evidence type="ECO:0000256" key="1">
    <source>
        <dbReference type="ARBA" id="ARBA00001286"/>
    </source>
</evidence>
<dbReference type="Pfam" id="PF01035">
    <property type="entry name" value="DNA_binding_1"/>
    <property type="match status" value="1"/>
</dbReference>
<dbReference type="InterPro" id="IPR036388">
    <property type="entry name" value="WH-like_DNA-bd_sf"/>
</dbReference>
<keyword evidence="7" id="KW-0805">Transcription regulation</keyword>
<dbReference type="GO" id="GO:0043565">
    <property type="term" value="F:sequence-specific DNA binding"/>
    <property type="evidence" value="ECO:0007669"/>
    <property type="project" value="InterPro"/>
</dbReference>
<name>A0A0P0Z9J1_9HYPH</name>
<organism evidence="12">
    <name type="scientific">Fulvimarina pelagi</name>
    <dbReference type="NCBI Taxonomy" id="217511"/>
    <lineage>
        <taxon>Bacteria</taxon>
        <taxon>Pseudomonadati</taxon>
        <taxon>Pseudomonadota</taxon>
        <taxon>Alphaproteobacteria</taxon>
        <taxon>Hyphomicrobiales</taxon>
        <taxon>Aurantimonadaceae</taxon>
        <taxon>Fulvimarina</taxon>
    </lineage>
</organism>
<evidence type="ECO:0000256" key="6">
    <source>
        <dbReference type="ARBA" id="ARBA00022763"/>
    </source>
</evidence>
<dbReference type="GO" id="GO:0003908">
    <property type="term" value="F:methylated-DNA-[protein]-cysteine S-methyltransferase activity"/>
    <property type="evidence" value="ECO:0007669"/>
    <property type="project" value="UniProtKB-EC"/>
</dbReference>
<sequence length="316" mass="34744">MLDVMTPTRDIRAQAIETDLDRLGAGNPDEGSVTTDRTDYDLVKRAIERVSLDFREQPSLSELARRLDVDETRLSSTFRRWCGLSPKAFLQAVTLDHARRLLGEGLPLLDAAYEVGLSGPSRLHDLFVKHEAQSPGAYKAKGEGLTLFYGYHPTPFGISIVVATERGLAGIGFSDDTTAGRAYALADMQRRWPKAAFVENRDATRPLADRVFDPLNWRSDHPLRIVLIGTDFEVRVWEALTKIPFGQATTYSAIAGRIGAPKAARAVGAAVGRNPISFVVPCHRVVGKGGALTGYHWGITRKRAMLGWESGMLARE</sequence>
<evidence type="ECO:0000313" key="12">
    <source>
        <dbReference type="EMBL" id="BAT31000.1"/>
    </source>
</evidence>
<dbReference type="RefSeq" id="WP_007068397.1">
    <property type="nucleotide sequence ID" value="NZ_BBWO01000031.1"/>
</dbReference>
<dbReference type="InterPro" id="IPR018060">
    <property type="entry name" value="HTH_AraC"/>
</dbReference>
<dbReference type="Pfam" id="PF12833">
    <property type="entry name" value="HTH_18"/>
    <property type="match status" value="1"/>
</dbReference>
<dbReference type="Gene3D" id="3.30.160.70">
    <property type="entry name" value="Methylated DNA-protein cysteine methyltransferase domain"/>
    <property type="match status" value="1"/>
</dbReference>
<dbReference type="SMART" id="SM00342">
    <property type="entry name" value="HTH_ARAC"/>
    <property type="match status" value="1"/>
</dbReference>
<evidence type="ECO:0000256" key="8">
    <source>
        <dbReference type="ARBA" id="ARBA00023163"/>
    </source>
</evidence>
<evidence type="ECO:0000256" key="9">
    <source>
        <dbReference type="ARBA" id="ARBA00023204"/>
    </source>
</evidence>
<evidence type="ECO:0000256" key="7">
    <source>
        <dbReference type="ARBA" id="ARBA00023015"/>
    </source>
</evidence>
<dbReference type="Gene3D" id="1.10.10.60">
    <property type="entry name" value="Homeodomain-like"/>
    <property type="match status" value="1"/>
</dbReference>
<dbReference type="InterPro" id="IPR009057">
    <property type="entry name" value="Homeodomain-like_sf"/>
</dbReference>
<evidence type="ECO:0000256" key="4">
    <source>
        <dbReference type="ARBA" id="ARBA00022603"/>
    </source>
</evidence>
<keyword evidence="4 12" id="KW-0489">Methyltransferase</keyword>
<accession>A0A0P0Z9J1</accession>
<evidence type="ECO:0000259" key="11">
    <source>
        <dbReference type="PROSITE" id="PS01124"/>
    </source>
</evidence>
<dbReference type="InterPro" id="IPR036217">
    <property type="entry name" value="MethylDNA_cys_MeTrfase_DNAb"/>
</dbReference>
<proteinExistence type="inferred from homology"/>
<dbReference type="PROSITE" id="PS01124">
    <property type="entry name" value="HTH_ARAC_FAMILY_2"/>
    <property type="match status" value="1"/>
</dbReference>
<keyword evidence="5 12" id="KW-0808">Transferase</keyword>
<comment type="similarity">
    <text evidence="2">Belongs to the MGMT family.</text>
</comment>
<evidence type="ECO:0000256" key="2">
    <source>
        <dbReference type="ARBA" id="ARBA00008711"/>
    </source>
</evidence>
<dbReference type="NCBIfam" id="TIGR00589">
    <property type="entry name" value="ogt"/>
    <property type="match status" value="1"/>
</dbReference>
<dbReference type="Gene3D" id="1.10.10.10">
    <property type="entry name" value="Winged helix-like DNA-binding domain superfamily/Winged helix DNA-binding domain"/>
    <property type="match status" value="1"/>
</dbReference>
<dbReference type="GO" id="GO:0032259">
    <property type="term" value="P:methylation"/>
    <property type="evidence" value="ECO:0007669"/>
    <property type="project" value="UniProtKB-KW"/>
</dbReference>